<keyword evidence="2" id="KW-0812">Transmembrane</keyword>
<feature type="compositionally biased region" description="Pro residues" evidence="1">
    <location>
        <begin position="302"/>
        <end position="312"/>
    </location>
</feature>
<accession>A0A2T0QA29</accession>
<reference evidence="4 5" key="1">
    <citation type="submission" date="2018-03" db="EMBL/GenBank/DDBJ databases">
        <title>Genomic Encyclopedia of Archaeal and Bacterial Type Strains, Phase II (KMG-II): from individual species to whole genera.</title>
        <authorList>
            <person name="Goeker M."/>
        </authorList>
    </citation>
    <scope>NUCLEOTIDE SEQUENCE [LARGE SCALE GENOMIC DNA]</scope>
    <source>
        <strain evidence="4 5">DSM 45601</strain>
    </source>
</reference>
<feature type="region of interest" description="Disordered" evidence="1">
    <location>
        <begin position="272"/>
        <end position="324"/>
    </location>
</feature>
<sequence>MPPHRSPRRRGPVRAAAALLALATAPAVLAAPAAADAPPVGEHYASAQLLVLNSIDGGYAPVGNLNTDENGAEAAADFTADPDGLSDFVTAEGEARVHRTGDALTAEASVRELTVAAPDDAAAASAPEALARAREEVSGTNAVSVSSVESAASWSAELGATVELEVGEVSAYGVELDLSGQPSDREVVVERFAEDGVTYQYDATITAERILNRLDADGGPAVGPAATTANAWLEIRLDESVIEVDGGDTVYAYTEDVQVGFVNVHSLAAVGGEPTPLPTETADPTDPAPAPSPTGTATEPAAPSPTPSAAPPPEDDAEGTGALPTTGVQLAGLIGAAVAALTGGAGAMLLARRRGGQGEAESGAGGATQD</sequence>
<gene>
    <name evidence="4" type="ORF">CLV72_102282</name>
</gene>
<dbReference type="PROSITE" id="PS51318">
    <property type="entry name" value="TAT"/>
    <property type="match status" value="1"/>
</dbReference>
<evidence type="ECO:0008006" key="6">
    <source>
        <dbReference type="Google" id="ProtNLM"/>
    </source>
</evidence>
<keyword evidence="2" id="KW-1133">Transmembrane helix</keyword>
<evidence type="ECO:0000313" key="5">
    <source>
        <dbReference type="Proteomes" id="UP000237846"/>
    </source>
</evidence>
<dbReference type="Proteomes" id="UP000237846">
    <property type="component" value="Unassembled WGS sequence"/>
</dbReference>
<keyword evidence="2" id="KW-0472">Membrane</keyword>
<evidence type="ECO:0000256" key="3">
    <source>
        <dbReference type="SAM" id="SignalP"/>
    </source>
</evidence>
<feature type="signal peptide" evidence="3">
    <location>
        <begin position="1"/>
        <end position="30"/>
    </location>
</feature>
<dbReference type="RefSeq" id="WP_170140916.1">
    <property type="nucleotide sequence ID" value="NZ_PVZC01000002.1"/>
</dbReference>
<proteinExistence type="predicted"/>
<feature type="transmembrane region" description="Helical" evidence="2">
    <location>
        <begin position="330"/>
        <end position="351"/>
    </location>
</feature>
<protein>
    <recommendedName>
        <fullName evidence="6">LPXTG-motif cell wall-anchored protein</fullName>
    </recommendedName>
</protein>
<feature type="chain" id="PRO_5015481832" description="LPXTG-motif cell wall-anchored protein" evidence="3">
    <location>
        <begin position="31"/>
        <end position="370"/>
    </location>
</feature>
<organism evidence="4 5">
    <name type="scientific">Allonocardiopsis opalescens</name>
    <dbReference type="NCBI Taxonomy" id="1144618"/>
    <lineage>
        <taxon>Bacteria</taxon>
        <taxon>Bacillati</taxon>
        <taxon>Actinomycetota</taxon>
        <taxon>Actinomycetes</taxon>
        <taxon>Streptosporangiales</taxon>
        <taxon>Allonocardiopsis</taxon>
    </lineage>
</organism>
<evidence type="ECO:0000313" key="4">
    <source>
        <dbReference type="EMBL" id="PRY00651.1"/>
    </source>
</evidence>
<keyword evidence="5" id="KW-1185">Reference proteome</keyword>
<dbReference type="EMBL" id="PVZC01000002">
    <property type="protein sequence ID" value="PRY00651.1"/>
    <property type="molecule type" value="Genomic_DNA"/>
</dbReference>
<keyword evidence="3" id="KW-0732">Signal</keyword>
<name>A0A2T0QA29_9ACTN</name>
<evidence type="ECO:0000256" key="2">
    <source>
        <dbReference type="SAM" id="Phobius"/>
    </source>
</evidence>
<evidence type="ECO:0000256" key="1">
    <source>
        <dbReference type="SAM" id="MobiDB-lite"/>
    </source>
</evidence>
<dbReference type="AlphaFoldDB" id="A0A2T0QA29"/>
<comment type="caution">
    <text evidence="4">The sequence shown here is derived from an EMBL/GenBank/DDBJ whole genome shotgun (WGS) entry which is preliminary data.</text>
</comment>
<dbReference type="InterPro" id="IPR006311">
    <property type="entry name" value="TAT_signal"/>
</dbReference>